<gene>
    <name evidence="2" type="ORF">CLUP02_13191</name>
</gene>
<dbReference type="Gene3D" id="2.60.120.10">
    <property type="entry name" value="Jelly Rolls"/>
    <property type="match status" value="1"/>
</dbReference>
<dbReference type="GeneID" id="73347145"/>
<dbReference type="InterPro" id="IPR014710">
    <property type="entry name" value="RmlC-like_jellyroll"/>
</dbReference>
<evidence type="ECO:0000313" key="3">
    <source>
        <dbReference type="Proteomes" id="UP000830671"/>
    </source>
</evidence>
<dbReference type="SUPFAM" id="SSF51182">
    <property type="entry name" value="RmlC-like cupins"/>
    <property type="match status" value="1"/>
</dbReference>
<dbReference type="Pfam" id="PF00190">
    <property type="entry name" value="Cupin_1"/>
    <property type="match status" value="1"/>
</dbReference>
<dbReference type="InterPro" id="IPR011051">
    <property type="entry name" value="RmlC_Cupin_sf"/>
</dbReference>
<dbReference type="InterPro" id="IPR006045">
    <property type="entry name" value="Cupin_1"/>
</dbReference>
<dbReference type="RefSeq" id="XP_049149281.1">
    <property type="nucleotide sequence ID" value="XM_049292135.1"/>
</dbReference>
<reference evidence="2" key="1">
    <citation type="journal article" date="2021" name="Mol. Plant Microbe Interact.">
        <title>Complete Genome Sequence of the Plant-Pathogenic Fungus Colletotrichum lupini.</title>
        <authorList>
            <person name="Baroncelli R."/>
            <person name="Pensec F."/>
            <person name="Da Lio D."/>
            <person name="Boufleur T."/>
            <person name="Vicente I."/>
            <person name="Sarrocco S."/>
            <person name="Picot A."/>
            <person name="Baraldi E."/>
            <person name="Sukno S."/>
            <person name="Thon M."/>
            <person name="Le Floch G."/>
        </authorList>
    </citation>
    <scope>NUCLEOTIDE SEQUENCE</scope>
    <source>
        <strain evidence="2">IMI 504893</strain>
    </source>
</reference>
<dbReference type="KEGG" id="clup:CLUP02_13191"/>
<evidence type="ECO:0000259" key="1">
    <source>
        <dbReference type="SMART" id="SM00835"/>
    </source>
</evidence>
<dbReference type="EMBL" id="CP019479">
    <property type="protein sequence ID" value="UQC87673.1"/>
    <property type="molecule type" value="Genomic_DNA"/>
</dbReference>
<name>A0A9Q8T1X0_9PEZI</name>
<dbReference type="Proteomes" id="UP000830671">
    <property type="component" value="Chromosome 7"/>
</dbReference>
<organism evidence="2 3">
    <name type="scientific">Colletotrichum lupini</name>
    <dbReference type="NCBI Taxonomy" id="145971"/>
    <lineage>
        <taxon>Eukaryota</taxon>
        <taxon>Fungi</taxon>
        <taxon>Dikarya</taxon>
        <taxon>Ascomycota</taxon>
        <taxon>Pezizomycotina</taxon>
        <taxon>Sordariomycetes</taxon>
        <taxon>Hypocreomycetidae</taxon>
        <taxon>Glomerellales</taxon>
        <taxon>Glomerellaceae</taxon>
        <taxon>Colletotrichum</taxon>
        <taxon>Colletotrichum acutatum species complex</taxon>
    </lineage>
</organism>
<dbReference type="PANTHER" id="PTHR31238">
    <property type="entry name" value="GERMIN-LIKE PROTEIN SUBFAMILY 3 MEMBER 3"/>
    <property type="match status" value="1"/>
</dbReference>
<protein>
    <submittedName>
        <fullName evidence="2">Spherulin-1A</fullName>
    </submittedName>
</protein>
<feature type="domain" description="Cupin type-1" evidence="1">
    <location>
        <begin position="16"/>
        <end position="138"/>
    </location>
</feature>
<evidence type="ECO:0000313" key="2">
    <source>
        <dbReference type="EMBL" id="UQC87673.1"/>
    </source>
</evidence>
<keyword evidence="3" id="KW-1185">Reference proteome</keyword>
<accession>A0A9Q8T1X0</accession>
<dbReference type="SMART" id="SM00835">
    <property type="entry name" value="Cupin_1"/>
    <property type="match status" value="1"/>
</dbReference>
<sequence length="242" mass="25925">MLIIIFYISFVAGIALTVDKPLHLVKNDYQLLTVTWLALGLCAMLPPHYHPRATNFVVAVEGQTQTWMIQENGADPATTTLNPGQLTIFPRGRCGYATLISALDSDDTGTLSILNGLFKLPNDMVQAAFGGISGSKSSEGSGNRVPGVGTGAALGSEECLARLSEPFQFACEVMNKKKELLSGGLEKRHSARELKHSYLVATVPKELWISPQKTCEAEVSIATIMSPAHIKSCQASMEASGT</sequence>
<dbReference type="AlphaFoldDB" id="A0A9Q8T1X0"/>
<proteinExistence type="predicted"/>